<evidence type="ECO:0000313" key="2">
    <source>
        <dbReference type="EMBL" id="SHM93764.1"/>
    </source>
</evidence>
<evidence type="ECO:0000256" key="1">
    <source>
        <dbReference type="SAM" id="Phobius"/>
    </source>
</evidence>
<gene>
    <name evidence="2" type="ORF">SAMN05216269_10922</name>
</gene>
<dbReference type="GO" id="GO:0004713">
    <property type="term" value="F:protein tyrosine kinase activity"/>
    <property type="evidence" value="ECO:0007669"/>
    <property type="project" value="TreeGrafter"/>
</dbReference>
<dbReference type="PANTHER" id="PTHR32309">
    <property type="entry name" value="TYROSINE-PROTEIN KINASE"/>
    <property type="match status" value="1"/>
</dbReference>
<dbReference type="GO" id="GO:0005886">
    <property type="term" value="C:plasma membrane"/>
    <property type="evidence" value="ECO:0007669"/>
    <property type="project" value="TreeGrafter"/>
</dbReference>
<dbReference type="InterPro" id="IPR050445">
    <property type="entry name" value="Bact_polysacc_biosynth/exp"/>
</dbReference>
<dbReference type="AlphaFoldDB" id="A0A1M7MS20"/>
<keyword evidence="1" id="KW-1133">Transmembrane helix</keyword>
<proteinExistence type="predicted"/>
<accession>A0A1M7MS20</accession>
<organism evidence="2 3">
    <name type="scientific">Flavobacterium xinjiangense</name>
    <dbReference type="NCBI Taxonomy" id="178356"/>
    <lineage>
        <taxon>Bacteria</taxon>
        <taxon>Pseudomonadati</taxon>
        <taxon>Bacteroidota</taxon>
        <taxon>Flavobacteriia</taxon>
        <taxon>Flavobacteriales</taxon>
        <taxon>Flavobacteriaceae</taxon>
        <taxon>Flavobacterium</taxon>
    </lineage>
</organism>
<dbReference type="Proteomes" id="UP000184092">
    <property type="component" value="Unassembled WGS sequence"/>
</dbReference>
<dbReference type="EMBL" id="FRCL01000009">
    <property type="protein sequence ID" value="SHM93764.1"/>
    <property type="molecule type" value="Genomic_DNA"/>
</dbReference>
<keyword evidence="3" id="KW-1185">Reference proteome</keyword>
<name>A0A1M7MS20_9FLAO</name>
<feature type="transmembrane region" description="Helical" evidence="1">
    <location>
        <begin position="60"/>
        <end position="79"/>
    </location>
</feature>
<keyword evidence="1" id="KW-0472">Membrane</keyword>
<protein>
    <submittedName>
        <fullName evidence="2">Chain length determinant protein</fullName>
    </submittedName>
</protein>
<dbReference type="STRING" id="178356.SAMN05216269_10922"/>
<dbReference type="PANTHER" id="PTHR32309:SF13">
    <property type="entry name" value="FERRIC ENTEROBACTIN TRANSPORT PROTEIN FEPE"/>
    <property type="match status" value="1"/>
</dbReference>
<sequence>MKTDNSLLSTSFIIYISIQLNKIQAKNLDTMNKEIPNDEISLKELLEKAREWFSYLVSQWKVILLAGIVGASLGLYYSYSKKPIYTATLSFALEDEKSGGGLGGALGLASQFGLDLGGGGGSIFTGSNLTELFKSRSMVEQTLLSPVASNDKSISLAEMYIQNKGWRDKWSANPKFKDIQFLPNVKRKYLSRVHDSILGVIYEDLSKNGLSVGQKDKKIAIITIDVSSTNELFAKYFTEALVKEVSNFYVTSKSKKARMNMDILERQTDSIRRELNGAITGVAVANDNTFMLNPALNVRRAPSARRQVDVQANTAILTELVKQTEMAKVTLRKETPLIQVIDRPILPLKKEKFGKVKGIVLGGFLALFVAVIALIFRKILKGL</sequence>
<feature type="transmembrane region" description="Helical" evidence="1">
    <location>
        <begin position="359"/>
        <end position="380"/>
    </location>
</feature>
<reference evidence="3" key="1">
    <citation type="submission" date="2016-11" db="EMBL/GenBank/DDBJ databases">
        <authorList>
            <person name="Varghese N."/>
            <person name="Submissions S."/>
        </authorList>
    </citation>
    <scope>NUCLEOTIDE SEQUENCE [LARGE SCALE GENOMIC DNA]</scope>
    <source>
        <strain evidence="3">CGMCC 1.2749</strain>
    </source>
</reference>
<evidence type="ECO:0000313" key="3">
    <source>
        <dbReference type="Proteomes" id="UP000184092"/>
    </source>
</evidence>
<keyword evidence="1" id="KW-0812">Transmembrane</keyword>